<name>A0A2S9X1Y1_9NEIS</name>
<evidence type="ECO:0000313" key="1">
    <source>
        <dbReference type="EMBL" id="PRP69666.1"/>
    </source>
</evidence>
<reference evidence="1 2" key="1">
    <citation type="submission" date="2017-01" db="EMBL/GenBank/DDBJ databases">
        <title>New insights into the genetic diversity of Chromobacterium isolated from tropical freshwater lake.</title>
        <authorList>
            <person name="Santos A.B."/>
            <person name="Nascimento A.M."/>
            <person name="Da Silva P.C."/>
        </authorList>
    </citation>
    <scope>NUCLEOTIDE SEQUENCE [LARGE SCALE GENOMIC DNA]</scope>
    <source>
        <strain evidence="1 2">56AF</strain>
    </source>
</reference>
<dbReference type="Proteomes" id="UP000239469">
    <property type="component" value="Unassembled WGS sequence"/>
</dbReference>
<sequence length="65" mass="6985">MPKEIEALIAPILAAGGALRPGRKHSVLILPNGRRTGIPSTPSDRRAIHNLRSQLKRLQATQAVA</sequence>
<gene>
    <name evidence="1" type="ORF">BUE93_15695</name>
</gene>
<dbReference type="EMBL" id="MTBD01000029">
    <property type="protein sequence ID" value="PRP69666.1"/>
    <property type="molecule type" value="Genomic_DNA"/>
</dbReference>
<accession>A0A2S9X1Y1</accession>
<dbReference type="AlphaFoldDB" id="A0A2S9X1Y1"/>
<comment type="caution">
    <text evidence="1">The sequence shown here is derived from an EMBL/GenBank/DDBJ whole genome shotgun (WGS) entry which is preliminary data.</text>
</comment>
<proteinExistence type="predicted"/>
<protein>
    <submittedName>
        <fullName evidence="1">Uncharacterized protein</fullName>
    </submittedName>
</protein>
<evidence type="ECO:0000313" key="2">
    <source>
        <dbReference type="Proteomes" id="UP000239469"/>
    </source>
</evidence>
<organism evidence="1 2">
    <name type="scientific">Chromobacterium amazonense</name>
    <dbReference type="NCBI Taxonomy" id="1382803"/>
    <lineage>
        <taxon>Bacteria</taxon>
        <taxon>Pseudomonadati</taxon>
        <taxon>Pseudomonadota</taxon>
        <taxon>Betaproteobacteria</taxon>
        <taxon>Neisseriales</taxon>
        <taxon>Chromobacteriaceae</taxon>
        <taxon>Chromobacterium</taxon>
    </lineage>
</organism>